<keyword evidence="7" id="KW-0547">Nucleotide-binding</keyword>
<dbReference type="InterPro" id="IPR029787">
    <property type="entry name" value="Nucleotide_cyclase"/>
</dbReference>
<dbReference type="GO" id="GO:0035556">
    <property type="term" value="P:intracellular signal transduction"/>
    <property type="evidence" value="ECO:0007669"/>
    <property type="project" value="InterPro"/>
</dbReference>
<keyword evidence="10 16" id="KW-1133">Transmembrane helix</keyword>
<feature type="domain" description="Guanylate cyclase" evidence="17">
    <location>
        <begin position="750"/>
        <end position="888"/>
    </location>
</feature>
<proteinExistence type="inferred from homology"/>
<keyword evidence="12 16" id="KW-0472">Membrane</keyword>
<feature type="compositionally biased region" description="Gly residues" evidence="15">
    <location>
        <begin position="231"/>
        <end position="255"/>
    </location>
</feature>
<feature type="region of interest" description="Disordered" evidence="15">
    <location>
        <begin position="141"/>
        <end position="190"/>
    </location>
</feature>
<dbReference type="GO" id="GO:0005524">
    <property type="term" value="F:ATP binding"/>
    <property type="evidence" value="ECO:0007669"/>
    <property type="project" value="UniProtKB-KW"/>
</dbReference>
<evidence type="ECO:0000256" key="16">
    <source>
        <dbReference type="SAM" id="Phobius"/>
    </source>
</evidence>
<reference evidence="18 19" key="1">
    <citation type="submission" date="2024-05" db="EMBL/GenBank/DDBJ databases">
        <authorList>
            <person name="Wallberg A."/>
        </authorList>
    </citation>
    <scope>NUCLEOTIDE SEQUENCE [LARGE SCALE GENOMIC DNA]</scope>
</reference>
<evidence type="ECO:0000256" key="14">
    <source>
        <dbReference type="RuleBase" id="RU000405"/>
    </source>
</evidence>
<feature type="region of interest" description="Disordered" evidence="15">
    <location>
        <begin position="970"/>
        <end position="1013"/>
    </location>
</feature>
<evidence type="ECO:0000256" key="9">
    <source>
        <dbReference type="ARBA" id="ARBA00022842"/>
    </source>
</evidence>
<dbReference type="Gene3D" id="3.30.70.1230">
    <property type="entry name" value="Nucleotide cyclase"/>
    <property type="match status" value="2"/>
</dbReference>
<sequence>RCSAQELVRVLNDLFARFDRLAMENQCLRIKLLGDCYYCVSGLPEPRADHAHCCVEMGLHMIQAIRLVRQRTQVDLNMRIGIHSGSVLCGVLGLRKWQFDVWSYDVTLANHMESGGIPGRVHVTKATLECLGDLYEVEPGNGHCAPPTSKDQGVETYLIKRDEPMRPRRRSRARPHPRTRLWSEDDRNHNHMSEKIAQLREKSQEQLNPQNVKASNASDEGDSEKVESSVSGGGSGGGGGGGGSAGGGGVGGGGIDSKVVSTPTSSVCPSNSAQSNAKPDEENNTDWTPEIPFDNLEMDTFLEDDLSESENEEDGDLGHTSDLTDVVDNVMDNSIEIDSNKSMHNEHMHTFTLTFKDYQMEEQYQRVRADLLKSNVACTCVIWICIVVCQTIIVQRVILIAPFVVASLLLGLALALVMGEEFHTWPLSIRRVSTRLARSQFIRKAFIVTVIAVISVPSVLTLILAKNNCDNNCNCGNKTDGESLNIFEGILPLETIGHKLGESDFGRNITKSMLLMVYLPKKYTQNEHSNSLLNVNIKIENMYIFKQHIDKNNSVNNNFSSVSHNNDIYSNRTLNDRIFVNLSTEKTNSTNTSQTNCDMCPYCYSPQYFVYTWVLCMVALAGFLKLNYLSKTGVLVFMVTTYSAFVITYNEIFPDDESTNKIPVDSSKLLVLLFLFFFMVSFHGRLVEIITRLDFVWKQQALRELSDMTDSRHCNNQLLKNILPDHVANYFLSEDYKGEELFSKAYDNIGVMFASIPNFTQFYNEDVNRGMECIRLLNEIIADFDELLDEDRFNCIEKIKTIGSTYMVASGLNPSHKKGEDPHSHLCALLDFALEMKERLNDLNKHSFNSFTLRVGISSGPVVGGVIGARKPVFDVWGNTVNEASRMDSTGVASAIQITKDTAQILKFQGFRVQYRGRIEVKGKGDMDTYLVLGRRAVGLRPFPRGVSTKNTLAEVVYGMVQQRRKQTIKRSNTTVRRERVRKVTPSENSGGVTSEGPIAFTRRTTRRLKDRI</sequence>
<feature type="compositionally biased region" description="Low complexity" evidence="15">
    <location>
        <begin position="256"/>
        <end position="272"/>
    </location>
</feature>
<keyword evidence="6" id="KW-0479">Metal-binding</keyword>
<keyword evidence="9" id="KW-0460">Magnesium</keyword>
<dbReference type="GO" id="GO:0046872">
    <property type="term" value="F:metal ion binding"/>
    <property type="evidence" value="ECO:0007669"/>
    <property type="project" value="UniProtKB-KW"/>
</dbReference>
<feature type="compositionally biased region" description="Basic and acidic residues" evidence="15">
    <location>
        <begin position="181"/>
        <end position="190"/>
    </location>
</feature>
<dbReference type="PANTHER" id="PTHR45627">
    <property type="entry name" value="ADENYLATE CYCLASE TYPE 1"/>
    <property type="match status" value="1"/>
</dbReference>
<feature type="transmembrane region" description="Helical" evidence="16">
    <location>
        <begin position="669"/>
        <end position="687"/>
    </location>
</feature>
<comment type="caution">
    <text evidence="18">The sequence shown here is derived from an EMBL/GenBank/DDBJ whole genome shotgun (WGS) entry which is preliminary data.</text>
</comment>
<evidence type="ECO:0000256" key="10">
    <source>
        <dbReference type="ARBA" id="ARBA00022989"/>
    </source>
</evidence>
<dbReference type="PANTHER" id="PTHR45627:SF1">
    <property type="entry name" value="ADENYLATE CYCLASE TYPE 8"/>
    <property type="match status" value="1"/>
</dbReference>
<dbReference type="AlphaFoldDB" id="A0AAV2R0T0"/>
<dbReference type="GO" id="GO:0006171">
    <property type="term" value="P:cAMP biosynthetic process"/>
    <property type="evidence" value="ECO:0007669"/>
    <property type="project" value="UniProtKB-KW"/>
</dbReference>
<comment type="subcellular location">
    <subcellularLocation>
        <location evidence="3">Membrane</location>
        <topology evidence="3">Multi-pass membrane protein</topology>
    </subcellularLocation>
</comment>
<keyword evidence="13 14" id="KW-0456">Lyase</keyword>
<feature type="transmembrane region" description="Helical" evidence="16">
    <location>
        <begin position="399"/>
        <end position="420"/>
    </location>
</feature>
<evidence type="ECO:0000256" key="15">
    <source>
        <dbReference type="SAM" id="MobiDB-lite"/>
    </source>
</evidence>
<evidence type="ECO:0000313" key="18">
    <source>
        <dbReference type="EMBL" id="CAL4104560.1"/>
    </source>
</evidence>
<evidence type="ECO:0000256" key="3">
    <source>
        <dbReference type="ARBA" id="ARBA00004141"/>
    </source>
</evidence>
<evidence type="ECO:0000313" key="19">
    <source>
        <dbReference type="Proteomes" id="UP001497623"/>
    </source>
</evidence>
<evidence type="ECO:0000256" key="6">
    <source>
        <dbReference type="ARBA" id="ARBA00022723"/>
    </source>
</evidence>
<evidence type="ECO:0000259" key="17">
    <source>
        <dbReference type="PROSITE" id="PS50125"/>
    </source>
</evidence>
<comment type="catalytic activity">
    <reaction evidence="1">
        <text>ATP = 3',5'-cyclic AMP + diphosphate</text>
        <dbReference type="Rhea" id="RHEA:15389"/>
        <dbReference type="ChEBI" id="CHEBI:30616"/>
        <dbReference type="ChEBI" id="CHEBI:33019"/>
        <dbReference type="ChEBI" id="CHEBI:58165"/>
        <dbReference type="EC" id="4.6.1.1"/>
    </reaction>
</comment>
<feature type="region of interest" description="Disordered" evidence="15">
    <location>
        <begin position="204"/>
        <end position="292"/>
    </location>
</feature>
<organism evidence="18 19">
    <name type="scientific">Meganyctiphanes norvegica</name>
    <name type="common">Northern krill</name>
    <name type="synonym">Thysanopoda norvegica</name>
    <dbReference type="NCBI Taxonomy" id="48144"/>
    <lineage>
        <taxon>Eukaryota</taxon>
        <taxon>Metazoa</taxon>
        <taxon>Ecdysozoa</taxon>
        <taxon>Arthropoda</taxon>
        <taxon>Crustacea</taxon>
        <taxon>Multicrustacea</taxon>
        <taxon>Malacostraca</taxon>
        <taxon>Eumalacostraca</taxon>
        <taxon>Eucarida</taxon>
        <taxon>Euphausiacea</taxon>
        <taxon>Euphausiidae</taxon>
        <taxon>Meganyctiphanes</taxon>
    </lineage>
</organism>
<dbReference type="EMBL" id="CAXKWB010012418">
    <property type="protein sequence ID" value="CAL4104560.1"/>
    <property type="molecule type" value="Genomic_DNA"/>
</dbReference>
<feature type="transmembrane region" description="Helical" evidence="16">
    <location>
        <begin position="374"/>
        <end position="393"/>
    </location>
</feature>
<evidence type="ECO:0000256" key="7">
    <source>
        <dbReference type="ARBA" id="ARBA00022741"/>
    </source>
</evidence>
<feature type="transmembrane region" description="Helical" evidence="16">
    <location>
        <begin position="608"/>
        <end position="626"/>
    </location>
</feature>
<feature type="compositionally biased region" description="Polar residues" evidence="15">
    <location>
        <begin position="205"/>
        <end position="217"/>
    </location>
</feature>
<evidence type="ECO:0000256" key="5">
    <source>
        <dbReference type="ARBA" id="ARBA00022692"/>
    </source>
</evidence>
<dbReference type="CDD" id="cd07302">
    <property type="entry name" value="CHD"/>
    <property type="match status" value="2"/>
</dbReference>
<dbReference type="PROSITE" id="PS00452">
    <property type="entry name" value="GUANYLATE_CYCLASE_1"/>
    <property type="match status" value="1"/>
</dbReference>
<dbReference type="InterPro" id="IPR009398">
    <property type="entry name" value="Adcy_conserved_dom"/>
</dbReference>
<keyword evidence="8" id="KW-0067">ATP-binding</keyword>
<feature type="domain" description="Guanylate cyclase" evidence="17">
    <location>
        <begin position="1"/>
        <end position="113"/>
    </location>
</feature>
<feature type="transmembrane region" description="Helical" evidence="16">
    <location>
        <begin position="441"/>
        <end position="465"/>
    </location>
</feature>
<evidence type="ECO:0000256" key="13">
    <source>
        <dbReference type="ARBA" id="ARBA00023239"/>
    </source>
</evidence>
<protein>
    <recommendedName>
        <fullName evidence="4">adenylate cyclase</fullName>
        <ecNumber evidence="4">4.6.1.1</ecNumber>
    </recommendedName>
</protein>
<evidence type="ECO:0000256" key="8">
    <source>
        <dbReference type="ARBA" id="ARBA00022840"/>
    </source>
</evidence>
<evidence type="ECO:0000256" key="11">
    <source>
        <dbReference type="ARBA" id="ARBA00022998"/>
    </source>
</evidence>
<dbReference type="GO" id="GO:0007189">
    <property type="term" value="P:adenylate cyclase-activating G protein-coupled receptor signaling pathway"/>
    <property type="evidence" value="ECO:0007669"/>
    <property type="project" value="TreeGrafter"/>
</dbReference>
<feature type="compositionally biased region" description="Basic residues" evidence="15">
    <location>
        <begin position="167"/>
        <end position="179"/>
    </location>
</feature>
<dbReference type="GO" id="GO:0004016">
    <property type="term" value="F:adenylate cyclase activity"/>
    <property type="evidence" value="ECO:0007669"/>
    <property type="project" value="UniProtKB-EC"/>
</dbReference>
<feature type="non-terminal residue" evidence="18">
    <location>
        <position position="1"/>
    </location>
</feature>
<keyword evidence="11" id="KW-0115">cAMP biosynthesis</keyword>
<name>A0AAV2R0T0_MEGNR</name>
<comment type="similarity">
    <text evidence="14">Belongs to the adenylyl cyclase class-4/guanylyl cyclase family.</text>
</comment>
<evidence type="ECO:0000256" key="1">
    <source>
        <dbReference type="ARBA" id="ARBA00001593"/>
    </source>
</evidence>
<accession>A0AAV2R0T0</accession>
<dbReference type="InterPro" id="IPR001054">
    <property type="entry name" value="A/G_cyclase"/>
</dbReference>
<dbReference type="Pfam" id="PF06327">
    <property type="entry name" value="Adcy_cons_dom"/>
    <property type="match status" value="1"/>
</dbReference>
<feature type="compositionally biased region" description="Basic residues" evidence="15">
    <location>
        <begin position="1004"/>
        <end position="1013"/>
    </location>
</feature>
<dbReference type="SMART" id="SM00044">
    <property type="entry name" value="CYCc"/>
    <property type="match status" value="2"/>
</dbReference>
<keyword evidence="5 16" id="KW-0812">Transmembrane</keyword>
<evidence type="ECO:0000256" key="12">
    <source>
        <dbReference type="ARBA" id="ARBA00023136"/>
    </source>
</evidence>
<dbReference type="Pfam" id="PF00211">
    <property type="entry name" value="Guanylate_cyc"/>
    <property type="match status" value="2"/>
</dbReference>
<keyword evidence="19" id="KW-1185">Reference proteome</keyword>
<dbReference type="InterPro" id="IPR018297">
    <property type="entry name" value="A/G_cyclase_CS"/>
</dbReference>
<dbReference type="PROSITE" id="PS50125">
    <property type="entry name" value="GUANYLATE_CYCLASE_2"/>
    <property type="match status" value="2"/>
</dbReference>
<dbReference type="Proteomes" id="UP001497623">
    <property type="component" value="Unassembled WGS sequence"/>
</dbReference>
<dbReference type="GO" id="GO:0005886">
    <property type="term" value="C:plasma membrane"/>
    <property type="evidence" value="ECO:0007669"/>
    <property type="project" value="InterPro"/>
</dbReference>
<feature type="transmembrane region" description="Helical" evidence="16">
    <location>
        <begin position="633"/>
        <end position="649"/>
    </location>
</feature>
<dbReference type="EC" id="4.6.1.1" evidence="4"/>
<dbReference type="FunFam" id="3.30.70.1230:FF:000006">
    <property type="entry name" value="Adenylate cyclase"/>
    <property type="match status" value="1"/>
</dbReference>
<gene>
    <name evidence="18" type="ORF">MNOR_LOCUS17803</name>
</gene>
<dbReference type="SUPFAM" id="SSF55073">
    <property type="entry name" value="Nucleotide cyclase"/>
    <property type="match status" value="2"/>
</dbReference>
<evidence type="ECO:0000256" key="2">
    <source>
        <dbReference type="ARBA" id="ARBA00001946"/>
    </source>
</evidence>
<comment type="cofactor">
    <cofactor evidence="2">
        <name>Mg(2+)</name>
        <dbReference type="ChEBI" id="CHEBI:18420"/>
    </cofactor>
</comment>
<evidence type="ECO:0000256" key="4">
    <source>
        <dbReference type="ARBA" id="ARBA00012201"/>
    </source>
</evidence>